<dbReference type="AlphaFoldDB" id="A0A699L4P7"/>
<dbReference type="EMBL" id="BKCJ010580986">
    <property type="protein sequence ID" value="GFB23127.1"/>
    <property type="molecule type" value="Genomic_DNA"/>
</dbReference>
<gene>
    <name evidence="1" type="ORF">Tci_695098</name>
</gene>
<name>A0A699L4P7_TANCI</name>
<sequence length="252" mass="29207">MSDDRVFYRPCTCERCRRNNTDKFCSICYFESGNAFINELTANYFDDLLNSSDHPTQHQTHSFESYNDNPNYGYPPQEPFVYNQDPCYEQNFVDNSQSPPQPQYETYACELVGTMLIMVTIVHLNFRLSTIRTRVSIKTSIIIFHKLHQVFNHNTFVVRTAVDRMRLFKYINSSSWNRPAFYDNDYDEYSIQVSKKSPIAIAPVLPTEKPDNSLSMGDEHLDTIPEMKSDEVIKSSVEDLVPIPSESEGTKD</sequence>
<organism evidence="1">
    <name type="scientific">Tanacetum cinerariifolium</name>
    <name type="common">Dalmatian daisy</name>
    <name type="synonym">Chrysanthemum cinerariifolium</name>
    <dbReference type="NCBI Taxonomy" id="118510"/>
    <lineage>
        <taxon>Eukaryota</taxon>
        <taxon>Viridiplantae</taxon>
        <taxon>Streptophyta</taxon>
        <taxon>Embryophyta</taxon>
        <taxon>Tracheophyta</taxon>
        <taxon>Spermatophyta</taxon>
        <taxon>Magnoliopsida</taxon>
        <taxon>eudicotyledons</taxon>
        <taxon>Gunneridae</taxon>
        <taxon>Pentapetalae</taxon>
        <taxon>asterids</taxon>
        <taxon>campanulids</taxon>
        <taxon>Asterales</taxon>
        <taxon>Asteraceae</taxon>
        <taxon>Asteroideae</taxon>
        <taxon>Anthemideae</taxon>
        <taxon>Anthemidinae</taxon>
        <taxon>Tanacetum</taxon>
    </lineage>
</organism>
<proteinExistence type="predicted"/>
<comment type="caution">
    <text evidence="1">The sequence shown here is derived from an EMBL/GenBank/DDBJ whole genome shotgun (WGS) entry which is preliminary data.</text>
</comment>
<accession>A0A699L4P7</accession>
<protein>
    <submittedName>
        <fullName evidence="1">Uncharacterized protein</fullName>
    </submittedName>
</protein>
<reference evidence="1" key="1">
    <citation type="journal article" date="2019" name="Sci. Rep.">
        <title>Draft genome of Tanacetum cinerariifolium, the natural source of mosquito coil.</title>
        <authorList>
            <person name="Yamashiro T."/>
            <person name="Shiraishi A."/>
            <person name="Satake H."/>
            <person name="Nakayama K."/>
        </authorList>
    </citation>
    <scope>NUCLEOTIDE SEQUENCE</scope>
</reference>
<evidence type="ECO:0000313" key="1">
    <source>
        <dbReference type="EMBL" id="GFB23127.1"/>
    </source>
</evidence>